<proteinExistence type="predicted"/>
<gene>
    <name evidence="2" type="ORF">GCM10017576_15650</name>
</gene>
<dbReference type="Proteomes" id="UP001142462">
    <property type="component" value="Unassembled WGS sequence"/>
</dbReference>
<evidence type="ECO:0000313" key="3">
    <source>
        <dbReference type="Proteomes" id="UP001142462"/>
    </source>
</evidence>
<feature type="region of interest" description="Disordered" evidence="1">
    <location>
        <begin position="47"/>
        <end position="86"/>
    </location>
</feature>
<accession>A0A9W6LWJ3</accession>
<name>A0A9W6LWJ3_9MICO</name>
<evidence type="ECO:0000256" key="1">
    <source>
        <dbReference type="SAM" id="MobiDB-lite"/>
    </source>
</evidence>
<dbReference type="EMBL" id="BSEJ01000006">
    <property type="protein sequence ID" value="GLJ61436.1"/>
    <property type="molecule type" value="Genomic_DNA"/>
</dbReference>
<comment type="caution">
    <text evidence="2">The sequence shown here is derived from an EMBL/GenBank/DDBJ whole genome shotgun (WGS) entry which is preliminary data.</text>
</comment>
<evidence type="ECO:0000313" key="2">
    <source>
        <dbReference type="EMBL" id="GLJ61436.1"/>
    </source>
</evidence>
<reference evidence="2" key="1">
    <citation type="journal article" date="2014" name="Int. J. Syst. Evol. Microbiol.">
        <title>Complete genome sequence of Corynebacterium casei LMG S-19264T (=DSM 44701T), isolated from a smear-ripened cheese.</title>
        <authorList>
            <consortium name="US DOE Joint Genome Institute (JGI-PGF)"/>
            <person name="Walter F."/>
            <person name="Albersmeier A."/>
            <person name="Kalinowski J."/>
            <person name="Ruckert C."/>
        </authorList>
    </citation>
    <scope>NUCLEOTIDE SEQUENCE</scope>
    <source>
        <strain evidence="2">VKM Ac-1020</strain>
    </source>
</reference>
<organism evidence="2 3">
    <name type="scientific">Microbacterium barkeri</name>
    <dbReference type="NCBI Taxonomy" id="33917"/>
    <lineage>
        <taxon>Bacteria</taxon>
        <taxon>Bacillati</taxon>
        <taxon>Actinomycetota</taxon>
        <taxon>Actinomycetes</taxon>
        <taxon>Micrococcales</taxon>
        <taxon>Microbacteriaceae</taxon>
        <taxon>Microbacterium</taxon>
    </lineage>
</organism>
<feature type="compositionally biased region" description="Low complexity" evidence="1">
    <location>
        <begin position="47"/>
        <end position="71"/>
    </location>
</feature>
<dbReference type="AlphaFoldDB" id="A0A9W6LWJ3"/>
<protein>
    <recommendedName>
        <fullName evidence="4">DUF4232 domain-containing protein</fullName>
    </recommendedName>
</protein>
<reference evidence="2" key="2">
    <citation type="submission" date="2023-01" db="EMBL/GenBank/DDBJ databases">
        <authorList>
            <person name="Sun Q."/>
            <person name="Evtushenko L."/>
        </authorList>
    </citation>
    <scope>NUCLEOTIDE SEQUENCE</scope>
    <source>
        <strain evidence="2">VKM Ac-1020</strain>
    </source>
</reference>
<dbReference type="RefSeq" id="WP_271173145.1">
    <property type="nucleotide sequence ID" value="NZ_BSEJ01000006.1"/>
</dbReference>
<evidence type="ECO:0008006" key="4">
    <source>
        <dbReference type="Google" id="ProtNLM"/>
    </source>
</evidence>
<keyword evidence="3" id="KW-1185">Reference proteome</keyword>
<sequence length="218" mass="23160">MSQRRRPSKAVYRRRRLMVLLLAVLLIGGIVWLAIAQPWQALFAGPAATPAPASTTEAPAAAAEPSEEPTPTSTPTPTEPAAPGECDPAKLEVVGLADQGEYAADQQPRFSIELTNTGDVDCVLNVGTTTQRFTVTSGADTWWTSTDCQSEPSDMEVTLAAGQTVTSAEPVVWDRTRSSVDTCDSDERPAAPGGGASYHLEVEIAGVMSKQTTQFLLR</sequence>